<accession>A0ABR0LK12</accession>
<keyword evidence="3" id="KW-1185">Reference proteome</keyword>
<name>A0ABR0LK12_9PEZI</name>
<organism evidence="2 3">
    <name type="scientific">Cryomyces antarcticus</name>
    <dbReference type="NCBI Taxonomy" id="329879"/>
    <lineage>
        <taxon>Eukaryota</taxon>
        <taxon>Fungi</taxon>
        <taxon>Dikarya</taxon>
        <taxon>Ascomycota</taxon>
        <taxon>Pezizomycotina</taxon>
        <taxon>Dothideomycetes</taxon>
        <taxon>Dothideomycetes incertae sedis</taxon>
        <taxon>Cryomyces</taxon>
    </lineage>
</organism>
<reference evidence="2 3" key="1">
    <citation type="submission" date="2023-08" db="EMBL/GenBank/DDBJ databases">
        <title>Black Yeasts Isolated from many extreme environments.</title>
        <authorList>
            <person name="Coleine C."/>
            <person name="Stajich J.E."/>
            <person name="Selbmann L."/>
        </authorList>
    </citation>
    <scope>NUCLEOTIDE SEQUENCE [LARGE SCALE GENOMIC DNA]</scope>
    <source>
        <strain evidence="2 3">CCFEE 536</strain>
    </source>
</reference>
<feature type="non-terminal residue" evidence="2">
    <location>
        <position position="77"/>
    </location>
</feature>
<dbReference type="Proteomes" id="UP001357485">
    <property type="component" value="Unassembled WGS sequence"/>
</dbReference>
<sequence length="77" mass="8266">MAPKLADEWLELEKSLGTRPVLKGSPEEIIAQFNGLSEMLASQIPPPDPSVSTHDQTVDGVPIRIYTPDGASGKKLP</sequence>
<proteinExistence type="predicted"/>
<dbReference type="EMBL" id="JAVRRA010018604">
    <property type="protein sequence ID" value="KAK5188041.1"/>
    <property type="molecule type" value="Genomic_DNA"/>
</dbReference>
<evidence type="ECO:0000313" key="2">
    <source>
        <dbReference type="EMBL" id="KAK5188041.1"/>
    </source>
</evidence>
<evidence type="ECO:0000256" key="1">
    <source>
        <dbReference type="SAM" id="MobiDB-lite"/>
    </source>
</evidence>
<protein>
    <submittedName>
        <fullName evidence="2">Uncharacterized protein</fullName>
    </submittedName>
</protein>
<evidence type="ECO:0000313" key="3">
    <source>
        <dbReference type="Proteomes" id="UP001357485"/>
    </source>
</evidence>
<comment type="caution">
    <text evidence="2">The sequence shown here is derived from an EMBL/GenBank/DDBJ whole genome shotgun (WGS) entry which is preliminary data.</text>
</comment>
<gene>
    <name evidence="2" type="ORF">LTR16_008863</name>
</gene>
<feature type="region of interest" description="Disordered" evidence="1">
    <location>
        <begin position="40"/>
        <end position="59"/>
    </location>
</feature>